<dbReference type="EMBL" id="CP136336">
    <property type="protein sequence ID" value="WOB07949.1"/>
    <property type="molecule type" value="Genomic_DNA"/>
</dbReference>
<accession>A0ABZ0CZM3</accession>
<dbReference type="RefSeq" id="WP_316700598.1">
    <property type="nucleotide sequence ID" value="NZ_CP136336.1"/>
</dbReference>
<evidence type="ECO:0000313" key="2">
    <source>
        <dbReference type="Proteomes" id="UP001303946"/>
    </source>
</evidence>
<evidence type="ECO:0000313" key="1">
    <source>
        <dbReference type="EMBL" id="WOB07949.1"/>
    </source>
</evidence>
<organism evidence="1 2">
    <name type="scientific">Piscinibacter gummiphilus</name>
    <dbReference type="NCBI Taxonomy" id="946333"/>
    <lineage>
        <taxon>Bacteria</taxon>
        <taxon>Pseudomonadati</taxon>
        <taxon>Pseudomonadota</taxon>
        <taxon>Betaproteobacteria</taxon>
        <taxon>Burkholderiales</taxon>
        <taxon>Sphaerotilaceae</taxon>
        <taxon>Piscinibacter</taxon>
    </lineage>
</organism>
<protein>
    <submittedName>
        <fullName evidence="1">Uncharacterized protein</fullName>
    </submittedName>
</protein>
<keyword evidence="2" id="KW-1185">Reference proteome</keyword>
<gene>
    <name evidence="1" type="ORF">RXV79_23980</name>
</gene>
<name>A0ABZ0CZM3_9BURK</name>
<proteinExistence type="predicted"/>
<reference evidence="1 2" key="1">
    <citation type="submission" date="2023-10" db="EMBL/GenBank/DDBJ databases">
        <title>Bacteria for the degradation of biodegradable plastic PBAT(Polybutylene adipate terephthalate).</title>
        <authorList>
            <person name="Weon H.-Y."/>
            <person name="Yeon J."/>
        </authorList>
    </citation>
    <scope>NUCLEOTIDE SEQUENCE [LARGE SCALE GENOMIC DNA]</scope>
    <source>
        <strain evidence="1 2">SBD 7-3</strain>
    </source>
</reference>
<sequence>MTLSEDNLPTGVRIDRRSSNYFPAAAGDSWTYERRQDGGAQGETLTRTVSSESGTDVRVTETAQGESNFTVYRRTSEGIVAVQPMADAPAVVNQIVGDLLEYAEPFYQAGARRSHVRQGSAGEDFDGDGVTDSFRIELRQVFVGFERITLPNGSVFTDVARFHNEWLVTLQPSNMRYEIQTSVSMEEAWWAPRVGLIRAERSMVDASGAQIEQPYTLVLTAGTVAGVDVFGNTGNFVRVPLLHAALVFDATRNRYYASVPGSVPVYGNQIAIIEPTTGAVTYAGRSVGSQPAALVMHPSGNALYVGLNGTGEVVKLNLPDFSEAWRVRLPSSPYYGQMLTEKLAVSPSDADVIAVSLMRTGVSPRHGGVVLVRGGVLQPRMTGDHTGSNLITFGADGSSVYGFNNESTEFGLRRMSVVADGLQQVQVVSAGGNFGTRTLEWSPHGLLLDRTLYRSTDLAQLGQVGVEGTCRVLNVPNRLVCTESSAFSATANSRLAVVDATTQVILGTPVYGFSLAGASPSELVAGPAGQVAIRTNATYWSSPADSVVLFNSVALQ</sequence>
<dbReference type="Proteomes" id="UP001303946">
    <property type="component" value="Chromosome"/>
</dbReference>
<dbReference type="SUPFAM" id="SSF63829">
    <property type="entry name" value="Calcium-dependent phosphotriesterase"/>
    <property type="match status" value="1"/>
</dbReference>
<dbReference type="InterPro" id="IPR015943">
    <property type="entry name" value="WD40/YVTN_repeat-like_dom_sf"/>
</dbReference>
<dbReference type="Gene3D" id="2.130.10.10">
    <property type="entry name" value="YVTN repeat-like/Quinoprotein amine dehydrogenase"/>
    <property type="match status" value="1"/>
</dbReference>